<dbReference type="InterPro" id="IPR000994">
    <property type="entry name" value="Pept_M24"/>
</dbReference>
<evidence type="ECO:0000256" key="12">
    <source>
        <dbReference type="ARBA" id="ARBA00081411"/>
    </source>
</evidence>
<keyword evidence="6" id="KW-0479">Metal-binding</keyword>
<dbReference type="GO" id="GO:0030145">
    <property type="term" value="F:manganese ion binding"/>
    <property type="evidence" value="ECO:0007669"/>
    <property type="project" value="InterPro"/>
</dbReference>
<protein>
    <recommendedName>
        <fullName evidence="10">Xaa-Pro aminopeptidase</fullName>
        <ecNumber evidence="4">3.4.11.9</ecNumber>
    </recommendedName>
    <alternativeName>
        <fullName evidence="11">Aminopeptidase P II</fullName>
    </alternativeName>
    <alternativeName>
        <fullName evidence="12">X-Pro aminopeptidase</fullName>
    </alternativeName>
</protein>
<dbReference type="SMART" id="SM01011">
    <property type="entry name" value="AMP_N"/>
    <property type="match status" value="1"/>
</dbReference>
<evidence type="ECO:0000256" key="6">
    <source>
        <dbReference type="ARBA" id="ARBA00022723"/>
    </source>
</evidence>
<dbReference type="InterPro" id="IPR029149">
    <property type="entry name" value="Creatin/AminoP/Spt16_N"/>
</dbReference>
<evidence type="ECO:0000256" key="1">
    <source>
        <dbReference type="ARBA" id="ARBA00001424"/>
    </source>
</evidence>
<sequence>MNTMFADRRKAVGSAMGPNACLLIASNDHVSRNIHHTYSFRQDSYFWYLSGFNESDSIIVIKTDSEANSSSYMFVPPKDEHSELWDGYRAGPKGAVDDYGFSQGYNNHEADQTIPDLLAGCNKVFSLIGYKEDFSKRVAGWVKQARLKDRHTAAIEHLDAGPFLSSLRRVKSEIEIQLMKKGCEISAQAHKAAMQFVAPNMNEQSLEAFYLYKFAEQGSRFPAYIPIVAGGEHACILHYVENDQTLNDGDLVLVDAGGEYECYASDITRTYPVNGKFSDEQLAVYKVVLEAHKQAIEAVKTGNHIMQPQKISEQVITEGLVDLGILDGRTEDLLEEGAHKNFYMHKVGHWIGLDTHDVGAYSDGNNFTNYEAGMVQTIEPGIYISSKSSVDEKWKGIGIRIEDNILVTDQGNENLTQSAPVDPKEIEALMSS</sequence>
<comment type="similarity">
    <text evidence="3">Belongs to the peptidase M24B family.</text>
</comment>
<evidence type="ECO:0000259" key="13">
    <source>
        <dbReference type="SMART" id="SM01011"/>
    </source>
</evidence>
<keyword evidence="8" id="KW-0482">Metalloprotease</keyword>
<accession>A0A368BW29</accession>
<dbReference type="InterPro" id="IPR052433">
    <property type="entry name" value="X-Pro_dipept-like"/>
</dbReference>
<dbReference type="PANTHER" id="PTHR43226">
    <property type="entry name" value="XAA-PRO AMINOPEPTIDASE 3"/>
    <property type="match status" value="1"/>
</dbReference>
<dbReference type="Gene3D" id="3.90.230.10">
    <property type="entry name" value="Creatinase/methionine aminopeptidase superfamily"/>
    <property type="match status" value="1"/>
</dbReference>
<keyword evidence="7" id="KW-0378">Hydrolase</keyword>
<dbReference type="Gene3D" id="3.40.350.10">
    <property type="entry name" value="Creatinase/prolidase N-terminal domain"/>
    <property type="match status" value="1"/>
</dbReference>
<dbReference type="GO" id="GO:0006508">
    <property type="term" value="P:proteolysis"/>
    <property type="evidence" value="ECO:0007669"/>
    <property type="project" value="UniProtKB-KW"/>
</dbReference>
<evidence type="ECO:0000256" key="4">
    <source>
        <dbReference type="ARBA" id="ARBA00012574"/>
    </source>
</evidence>
<dbReference type="Proteomes" id="UP000253307">
    <property type="component" value="Unassembled WGS sequence"/>
</dbReference>
<evidence type="ECO:0000256" key="2">
    <source>
        <dbReference type="ARBA" id="ARBA00001936"/>
    </source>
</evidence>
<dbReference type="EMBL" id="QOPE01000011">
    <property type="protein sequence ID" value="RCL41528.1"/>
    <property type="molecule type" value="Genomic_DNA"/>
</dbReference>
<evidence type="ECO:0000256" key="11">
    <source>
        <dbReference type="ARBA" id="ARBA00075356"/>
    </source>
</evidence>
<dbReference type="SUPFAM" id="SSF53092">
    <property type="entry name" value="Creatinase/prolidase N-terminal domain"/>
    <property type="match status" value="1"/>
</dbReference>
<dbReference type="AlphaFoldDB" id="A0A368BW29"/>
<dbReference type="Pfam" id="PF05195">
    <property type="entry name" value="AMP_N"/>
    <property type="match status" value="1"/>
</dbReference>
<reference evidence="14 15" key="1">
    <citation type="journal article" date="2018" name="Microbiome">
        <title>Fine metagenomic profile of the Mediterranean stratified and mixed water columns revealed by assembly and recruitment.</title>
        <authorList>
            <person name="Haro-Moreno J.M."/>
            <person name="Lopez-Perez M."/>
            <person name="De La Torre J.R."/>
            <person name="Picazo A."/>
            <person name="Camacho A."/>
            <person name="Rodriguez-Valera F."/>
        </authorList>
    </citation>
    <scope>NUCLEOTIDE SEQUENCE [LARGE SCALE GENOMIC DNA]</scope>
    <source>
        <strain evidence="14">MED-G82</strain>
    </source>
</reference>
<feature type="domain" description="Aminopeptidase P N-terminal" evidence="13">
    <location>
        <begin position="1"/>
        <end position="135"/>
    </location>
</feature>
<organism evidence="14 15">
    <name type="scientific">SAR86 cluster bacterium</name>
    <dbReference type="NCBI Taxonomy" id="2030880"/>
    <lineage>
        <taxon>Bacteria</taxon>
        <taxon>Pseudomonadati</taxon>
        <taxon>Pseudomonadota</taxon>
        <taxon>Gammaproteobacteria</taxon>
        <taxon>SAR86 cluster</taxon>
    </lineage>
</organism>
<evidence type="ECO:0000256" key="8">
    <source>
        <dbReference type="ARBA" id="ARBA00023049"/>
    </source>
</evidence>
<dbReference type="Pfam" id="PF00557">
    <property type="entry name" value="Peptidase_M24"/>
    <property type="match status" value="1"/>
</dbReference>
<dbReference type="EC" id="3.4.11.9" evidence="4"/>
<dbReference type="InterPro" id="IPR036005">
    <property type="entry name" value="Creatinase/aminopeptidase-like"/>
</dbReference>
<gene>
    <name evidence="14" type="ORF">DBW96_01990</name>
</gene>
<dbReference type="CDD" id="cd01087">
    <property type="entry name" value="Prolidase"/>
    <property type="match status" value="1"/>
</dbReference>
<evidence type="ECO:0000256" key="9">
    <source>
        <dbReference type="ARBA" id="ARBA00023211"/>
    </source>
</evidence>
<name>A0A368BW29_9GAMM</name>
<proteinExistence type="inferred from homology"/>
<evidence type="ECO:0000313" key="14">
    <source>
        <dbReference type="EMBL" id="RCL41528.1"/>
    </source>
</evidence>
<comment type="caution">
    <text evidence="14">The sequence shown here is derived from an EMBL/GenBank/DDBJ whole genome shotgun (WGS) entry which is preliminary data.</text>
</comment>
<comment type="cofactor">
    <cofactor evidence="2">
        <name>Mn(2+)</name>
        <dbReference type="ChEBI" id="CHEBI:29035"/>
    </cofactor>
</comment>
<evidence type="ECO:0000313" key="15">
    <source>
        <dbReference type="Proteomes" id="UP000253307"/>
    </source>
</evidence>
<dbReference type="SUPFAM" id="SSF55920">
    <property type="entry name" value="Creatinase/aminopeptidase"/>
    <property type="match status" value="1"/>
</dbReference>
<comment type="catalytic activity">
    <reaction evidence="1">
        <text>Release of any N-terminal amino acid, including proline, that is linked to proline, even from a dipeptide or tripeptide.</text>
        <dbReference type="EC" id="3.4.11.9"/>
    </reaction>
</comment>
<evidence type="ECO:0000256" key="3">
    <source>
        <dbReference type="ARBA" id="ARBA00008766"/>
    </source>
</evidence>
<dbReference type="FunFam" id="3.90.230.10:FF:000002">
    <property type="entry name" value="Xaa-Pro aminopeptidase 3"/>
    <property type="match status" value="1"/>
</dbReference>
<dbReference type="GO" id="GO:0070006">
    <property type="term" value="F:metalloaminopeptidase activity"/>
    <property type="evidence" value="ECO:0007669"/>
    <property type="project" value="InterPro"/>
</dbReference>
<evidence type="ECO:0000256" key="5">
    <source>
        <dbReference type="ARBA" id="ARBA00022670"/>
    </source>
</evidence>
<keyword evidence="9" id="KW-0464">Manganese</keyword>
<dbReference type="PANTHER" id="PTHR43226:SF4">
    <property type="entry name" value="XAA-PRO AMINOPEPTIDASE 3"/>
    <property type="match status" value="1"/>
</dbReference>
<keyword evidence="5" id="KW-0645">Protease</keyword>
<dbReference type="GO" id="GO:0005829">
    <property type="term" value="C:cytosol"/>
    <property type="evidence" value="ECO:0007669"/>
    <property type="project" value="TreeGrafter"/>
</dbReference>
<evidence type="ECO:0000256" key="10">
    <source>
        <dbReference type="ARBA" id="ARBA00069363"/>
    </source>
</evidence>
<dbReference type="InterPro" id="IPR007865">
    <property type="entry name" value="Aminopep_P_N"/>
</dbReference>
<evidence type="ECO:0000256" key="7">
    <source>
        <dbReference type="ARBA" id="ARBA00022801"/>
    </source>
</evidence>